<dbReference type="EMBL" id="CAJVQC010009993">
    <property type="protein sequence ID" value="CAG8611521.1"/>
    <property type="molecule type" value="Genomic_DNA"/>
</dbReference>
<evidence type="ECO:0000313" key="2">
    <source>
        <dbReference type="Proteomes" id="UP000789920"/>
    </source>
</evidence>
<proteinExistence type="predicted"/>
<reference evidence="1" key="1">
    <citation type="submission" date="2021-06" db="EMBL/GenBank/DDBJ databases">
        <authorList>
            <person name="Kallberg Y."/>
            <person name="Tangrot J."/>
            <person name="Rosling A."/>
        </authorList>
    </citation>
    <scope>NUCLEOTIDE SEQUENCE</scope>
    <source>
        <strain evidence="1">MA461A</strain>
    </source>
</reference>
<name>A0ACA9MSP1_9GLOM</name>
<protein>
    <submittedName>
        <fullName evidence="1">33082_t:CDS:1</fullName>
    </submittedName>
</protein>
<organism evidence="1 2">
    <name type="scientific">Racocetra persica</name>
    <dbReference type="NCBI Taxonomy" id="160502"/>
    <lineage>
        <taxon>Eukaryota</taxon>
        <taxon>Fungi</taxon>
        <taxon>Fungi incertae sedis</taxon>
        <taxon>Mucoromycota</taxon>
        <taxon>Glomeromycotina</taxon>
        <taxon>Glomeromycetes</taxon>
        <taxon>Diversisporales</taxon>
        <taxon>Gigasporaceae</taxon>
        <taxon>Racocetra</taxon>
    </lineage>
</organism>
<accession>A0ACA9MSP1</accession>
<evidence type="ECO:0000313" key="1">
    <source>
        <dbReference type="EMBL" id="CAG8611521.1"/>
    </source>
</evidence>
<dbReference type="Proteomes" id="UP000789920">
    <property type="component" value="Unassembled WGS sequence"/>
</dbReference>
<comment type="caution">
    <text evidence="1">The sequence shown here is derived from an EMBL/GenBank/DDBJ whole genome shotgun (WGS) entry which is preliminary data.</text>
</comment>
<gene>
    <name evidence="1" type="ORF">RPERSI_LOCUS6328</name>
</gene>
<keyword evidence="2" id="KW-1185">Reference proteome</keyword>
<sequence>MSHATNLSKNNTEINFSIKIVTSNSFDLKDGSFAFNLPREVTLEEIRDNLMRRKDALHMGSNCYFLDKNYNRISPNDESNTKLCEILKLLNNETILYIIQTTEYDWTQLIMKCEYGFTFDEDNKFIKDATKSAFKINVNEIQKLDLVNKYFEEEKECNHKLEAFCERNLISGGSFSAKSLWLSISLGLSQEYSKQMLSNREEFTKYSHQKWKKAIVILQKSCISLTEKFINAVKDALAMSTEPKSSKAFKKYQKKYGQFYARSFAFGGAIVKEKTYTSNSSRYHDEQSHVKH</sequence>